<feature type="transmembrane region" description="Helical" evidence="4">
    <location>
        <begin position="116"/>
        <end position="135"/>
    </location>
</feature>
<keyword evidence="1" id="KW-0808">Transferase</keyword>
<feature type="transmembrane region" description="Helical" evidence="4">
    <location>
        <begin position="92"/>
        <end position="109"/>
    </location>
</feature>
<dbReference type="GO" id="GO:0016301">
    <property type="term" value="F:kinase activity"/>
    <property type="evidence" value="ECO:0007669"/>
    <property type="project" value="UniProtKB-KW"/>
</dbReference>
<evidence type="ECO:0000256" key="4">
    <source>
        <dbReference type="SAM" id="Phobius"/>
    </source>
</evidence>
<keyword evidence="4" id="KW-0812">Transmembrane</keyword>
<feature type="transmembrane region" description="Helical" evidence="4">
    <location>
        <begin position="211"/>
        <end position="232"/>
    </location>
</feature>
<name>A0ABS0ATC1_9GAMM</name>
<comment type="caution">
    <text evidence="5">The sequence shown here is derived from an EMBL/GenBank/DDBJ whole genome shotgun (WGS) entry which is preliminary data.</text>
</comment>
<gene>
    <name evidence="5" type="ORF">Y5W_01809</name>
</gene>
<keyword evidence="4" id="KW-0472">Membrane</keyword>
<feature type="transmembrane region" description="Helical" evidence="4">
    <location>
        <begin position="147"/>
        <end position="166"/>
    </location>
</feature>
<feature type="transmembrane region" description="Helical" evidence="4">
    <location>
        <begin position="52"/>
        <end position="72"/>
    </location>
</feature>
<proteinExistence type="predicted"/>
<evidence type="ECO:0000313" key="5">
    <source>
        <dbReference type="EMBL" id="MBF5056515.1"/>
    </source>
</evidence>
<dbReference type="PANTHER" id="PTHR24421:SF58">
    <property type="entry name" value="SIGNAL TRANSDUCTION HISTIDINE-PROTEIN KINASE_PHOSPHATASE UHPB"/>
    <property type="match status" value="1"/>
</dbReference>
<keyword evidence="2 5" id="KW-0418">Kinase</keyword>
<keyword evidence="3" id="KW-0902">Two-component regulatory system</keyword>
<feature type="transmembrane region" description="Helical" evidence="4">
    <location>
        <begin position="178"/>
        <end position="199"/>
    </location>
</feature>
<organism evidence="5 6">
    <name type="scientific">Alloalcanivorax profundimaris</name>
    <dbReference type="NCBI Taxonomy" id="2735259"/>
    <lineage>
        <taxon>Bacteria</taxon>
        <taxon>Pseudomonadati</taxon>
        <taxon>Pseudomonadota</taxon>
        <taxon>Gammaproteobacteria</taxon>
        <taxon>Oceanospirillales</taxon>
        <taxon>Alcanivoracaceae</taxon>
        <taxon>Alloalcanivorax</taxon>
    </lineage>
</organism>
<dbReference type="SUPFAM" id="SSF55874">
    <property type="entry name" value="ATPase domain of HSP90 chaperone/DNA topoisomerase II/histidine kinase"/>
    <property type="match status" value="1"/>
</dbReference>
<keyword evidence="6" id="KW-1185">Reference proteome</keyword>
<dbReference type="EMBL" id="ARXX01000024">
    <property type="protein sequence ID" value="MBF5056515.1"/>
    <property type="molecule type" value="Genomic_DNA"/>
</dbReference>
<evidence type="ECO:0000256" key="3">
    <source>
        <dbReference type="ARBA" id="ARBA00023012"/>
    </source>
</evidence>
<feature type="transmembrane region" description="Helical" evidence="4">
    <location>
        <begin position="244"/>
        <end position="265"/>
    </location>
</feature>
<feature type="transmembrane region" description="Helical" evidence="4">
    <location>
        <begin position="20"/>
        <end position="45"/>
    </location>
</feature>
<evidence type="ECO:0000313" key="6">
    <source>
        <dbReference type="Proteomes" id="UP000662703"/>
    </source>
</evidence>
<dbReference type="InterPro" id="IPR036890">
    <property type="entry name" value="HATPase_C_sf"/>
</dbReference>
<dbReference type="Gene3D" id="3.30.565.10">
    <property type="entry name" value="Histidine kinase-like ATPase, C-terminal domain"/>
    <property type="match status" value="1"/>
</dbReference>
<dbReference type="PANTHER" id="PTHR24421">
    <property type="entry name" value="NITRATE/NITRITE SENSOR PROTEIN NARX-RELATED"/>
    <property type="match status" value="1"/>
</dbReference>
<evidence type="ECO:0000256" key="2">
    <source>
        <dbReference type="ARBA" id="ARBA00022777"/>
    </source>
</evidence>
<reference evidence="5 6" key="1">
    <citation type="submission" date="2012-09" db="EMBL/GenBank/DDBJ databases">
        <title>Genome Sequence of alkane-degrading Bacterium Alcanivorax sp. 521-1.</title>
        <authorList>
            <person name="Lai Q."/>
            <person name="Shao Z."/>
        </authorList>
    </citation>
    <scope>NUCLEOTIDE SEQUENCE [LARGE SCALE GENOMIC DNA]</scope>
    <source>
        <strain evidence="5 6">521-1</strain>
    </source>
</reference>
<dbReference type="Proteomes" id="UP000662703">
    <property type="component" value="Unassembled WGS sequence"/>
</dbReference>
<keyword evidence="4" id="KW-1133">Transmembrane helix</keyword>
<evidence type="ECO:0000256" key="1">
    <source>
        <dbReference type="ARBA" id="ARBA00022679"/>
    </source>
</evidence>
<sequence length="599" mass="66182">MITSDGEEVSLRTGSPPLTFLIGNFSLQTGYALISFFIALGIWVVRPEQTAARFFALSGVGVLLNGLPLGIYSSRDLVIDGQLFQVLSALNHAGSLIICASLVSLFWVYPRRLTRLPVLVPVLLFVAAGSCWILTFFEIGGGARVTIYLPIFVSYLVGLIFAALQWRASRGHPTDRAALKWCLLAIFSGTVMLIGLVTIPPVFGYSPIVPVVIGYAGFLMVYLGLAAGLLRYRLFDIERWWFKTWLWFAAGLIVVAFDLTLVFFVNMTSSSALAVSLALSGWLYFPLRQLLWEKIGQRFSTSQDNALRELVDTLFAATSERQIVATWPYLLSHTFKPLQIKDHEDPVEAPVISDDGVRMLVPAFGADDKPQMLEFPGGGGRLFSPQDSRMAGLLHDLTRKALQGLRARQVGADMERSRIMRDLHDDLGARLLDLVYVSDTPICRDIALAAIEDLRGLVDATSGDSVRLGHLITTCEGEARTRLNEAKASLRWRLIADLPNSEMVSARAVANIMRTLREAVTNVIRHAEADEVDVEWRMERNTLIIAIADNGVAEDPSEWRAGHGTRTIHTRTGDLGGKAVWRRNHPSGSRLEVSLPLPL</sequence>
<dbReference type="InterPro" id="IPR050482">
    <property type="entry name" value="Sensor_HK_TwoCompSys"/>
</dbReference>
<dbReference type="CDD" id="cd16917">
    <property type="entry name" value="HATPase_UhpB-NarQ-NarX-like"/>
    <property type="match status" value="1"/>
</dbReference>
<protein>
    <submittedName>
        <fullName evidence="5">Sensor histidine kinase</fullName>
    </submittedName>
</protein>
<accession>A0ABS0ATC1</accession>